<keyword evidence="2" id="KW-0732">Signal</keyword>
<reference evidence="3" key="3">
    <citation type="submission" date="2025-05" db="UniProtKB">
        <authorList>
            <consortium name="EnsemblMetazoa"/>
        </authorList>
    </citation>
    <scope>IDENTIFICATION</scope>
</reference>
<organism evidence="5">
    <name type="scientific">Drosophila rhopaloa</name>
    <name type="common">Fruit fly</name>
    <dbReference type="NCBI Taxonomy" id="1041015"/>
    <lineage>
        <taxon>Eukaryota</taxon>
        <taxon>Metazoa</taxon>
        <taxon>Ecdysozoa</taxon>
        <taxon>Arthropoda</taxon>
        <taxon>Hexapoda</taxon>
        <taxon>Insecta</taxon>
        <taxon>Pterygota</taxon>
        <taxon>Neoptera</taxon>
        <taxon>Endopterygota</taxon>
        <taxon>Diptera</taxon>
        <taxon>Brachycera</taxon>
        <taxon>Muscomorpha</taxon>
        <taxon>Ephydroidea</taxon>
        <taxon>Drosophilidae</taxon>
        <taxon>Drosophila</taxon>
        <taxon>Sophophora</taxon>
    </lineage>
</organism>
<dbReference type="EnsemblMetazoa" id="XM_017118977.1">
    <property type="protein sequence ID" value="XP_016974466.1"/>
    <property type="gene ID" value="LOC108041160"/>
</dbReference>
<name>A0A6P4EMF4_DRORH</name>
<feature type="compositionally biased region" description="Polar residues" evidence="1">
    <location>
        <begin position="48"/>
        <end position="57"/>
    </location>
</feature>
<feature type="signal peptide" evidence="2">
    <location>
        <begin position="1"/>
        <end position="24"/>
    </location>
</feature>
<gene>
    <name evidence="5" type="primary">LOC108041160</name>
    <name evidence="3" type="synonym">108041160</name>
</gene>
<proteinExistence type="predicted"/>
<feature type="chain" id="PRO_5028072754" evidence="2">
    <location>
        <begin position="25"/>
        <end position="57"/>
    </location>
</feature>
<evidence type="ECO:0000313" key="4">
    <source>
        <dbReference type="Proteomes" id="UP001652680"/>
    </source>
</evidence>
<feature type="region of interest" description="Disordered" evidence="1">
    <location>
        <begin position="36"/>
        <end position="57"/>
    </location>
</feature>
<evidence type="ECO:0000256" key="2">
    <source>
        <dbReference type="SAM" id="SignalP"/>
    </source>
</evidence>
<protein>
    <submittedName>
        <fullName evidence="5">Uncharacterized protein LOC108041160</fullName>
    </submittedName>
</protein>
<accession>A0A6P4EMF4</accession>
<feature type="compositionally biased region" description="Basic and acidic residues" evidence="1">
    <location>
        <begin position="36"/>
        <end position="47"/>
    </location>
</feature>
<keyword evidence="4" id="KW-1185">Reference proteome</keyword>
<dbReference type="RefSeq" id="XP_016974466.1">
    <property type="nucleotide sequence ID" value="XM_017118977.1"/>
</dbReference>
<sequence>MLIQSIFINILAILLVCWLGHVTCQSSADDQELEIGIKGEGPPEKQEFSWNYDEQQN</sequence>
<evidence type="ECO:0000313" key="3">
    <source>
        <dbReference type="EnsemblMetazoa" id="XP_016974466.1"/>
    </source>
</evidence>
<dbReference type="Proteomes" id="UP001652680">
    <property type="component" value="Unassembled WGS sequence"/>
</dbReference>
<dbReference type="GeneID" id="108041160"/>
<evidence type="ECO:0000313" key="5">
    <source>
        <dbReference type="RefSeq" id="XP_016974466.1"/>
    </source>
</evidence>
<dbReference type="AlphaFoldDB" id="A0A6P4EMF4"/>
<dbReference type="OrthoDB" id="7831947at2759"/>
<reference evidence="4" key="1">
    <citation type="journal article" date="2021" name="Elife">
        <title>Highly contiguous assemblies of 101 drosophilid genomes.</title>
        <authorList>
            <person name="Kim B.Y."/>
            <person name="Wang J.R."/>
            <person name="Miller D.E."/>
            <person name="Barmina O."/>
            <person name="Delaney E."/>
            <person name="Thompson A."/>
            <person name="Comeault A.A."/>
            <person name="Peede D."/>
            <person name="D'Agostino E.R."/>
            <person name="Pelaez J."/>
            <person name="Aguilar J.M."/>
            <person name="Haji D."/>
            <person name="Matsunaga T."/>
            <person name="Armstrong E.E."/>
            <person name="Zych M."/>
            <person name="Ogawa Y."/>
            <person name="Stamenkovic-Radak M."/>
            <person name="Jelic M."/>
            <person name="Veselinovic M.S."/>
            <person name="Tanaskovic M."/>
            <person name="Eric P."/>
            <person name="Gao J.J."/>
            <person name="Katoh T.K."/>
            <person name="Toda M.J."/>
            <person name="Watabe H."/>
            <person name="Watada M."/>
            <person name="Davis J.S."/>
            <person name="Moyle L.C."/>
            <person name="Manoli G."/>
            <person name="Bertolini E."/>
            <person name="Kostal V."/>
            <person name="Hawley R.S."/>
            <person name="Takahashi A."/>
            <person name="Jones C.D."/>
            <person name="Price D.K."/>
            <person name="Whiteman N."/>
            <person name="Kopp A."/>
            <person name="Matute D.R."/>
            <person name="Petrov D.A."/>
        </authorList>
    </citation>
    <scope>NUCLEOTIDE SEQUENCE [LARGE SCALE GENOMIC DNA]</scope>
</reference>
<evidence type="ECO:0000256" key="1">
    <source>
        <dbReference type="SAM" id="MobiDB-lite"/>
    </source>
</evidence>
<reference evidence="5" key="2">
    <citation type="submission" date="2025-04" db="UniProtKB">
        <authorList>
            <consortium name="RefSeq"/>
        </authorList>
    </citation>
    <scope>IDENTIFICATION</scope>
</reference>